<dbReference type="EMBL" id="JAIWYP010000004">
    <property type="protein sequence ID" value="KAH3839473.1"/>
    <property type="molecule type" value="Genomic_DNA"/>
</dbReference>
<evidence type="ECO:0000313" key="2">
    <source>
        <dbReference type="Proteomes" id="UP000828390"/>
    </source>
</evidence>
<reference evidence="1" key="1">
    <citation type="journal article" date="2019" name="bioRxiv">
        <title>The Genome of the Zebra Mussel, Dreissena polymorpha: A Resource for Invasive Species Research.</title>
        <authorList>
            <person name="McCartney M.A."/>
            <person name="Auch B."/>
            <person name="Kono T."/>
            <person name="Mallez S."/>
            <person name="Zhang Y."/>
            <person name="Obille A."/>
            <person name="Becker A."/>
            <person name="Abrahante J.E."/>
            <person name="Garbe J."/>
            <person name="Badalamenti J.P."/>
            <person name="Herman A."/>
            <person name="Mangelson H."/>
            <person name="Liachko I."/>
            <person name="Sullivan S."/>
            <person name="Sone E.D."/>
            <person name="Koren S."/>
            <person name="Silverstein K.A.T."/>
            <person name="Beckman K.B."/>
            <person name="Gohl D.M."/>
        </authorList>
    </citation>
    <scope>NUCLEOTIDE SEQUENCE</scope>
    <source>
        <strain evidence="1">Duluth1</strain>
        <tissue evidence="1">Whole animal</tissue>
    </source>
</reference>
<keyword evidence="2" id="KW-1185">Reference proteome</keyword>
<gene>
    <name evidence="1" type="ORF">DPMN_112904</name>
</gene>
<protein>
    <submittedName>
        <fullName evidence="1">Uncharacterized protein</fullName>
    </submittedName>
</protein>
<comment type="caution">
    <text evidence="1">The sequence shown here is derived from an EMBL/GenBank/DDBJ whole genome shotgun (WGS) entry which is preliminary data.</text>
</comment>
<dbReference type="AlphaFoldDB" id="A0A9D4QQF9"/>
<proteinExistence type="predicted"/>
<evidence type="ECO:0000313" key="1">
    <source>
        <dbReference type="EMBL" id="KAH3839473.1"/>
    </source>
</evidence>
<reference evidence="1" key="2">
    <citation type="submission" date="2020-11" db="EMBL/GenBank/DDBJ databases">
        <authorList>
            <person name="McCartney M.A."/>
            <person name="Auch B."/>
            <person name="Kono T."/>
            <person name="Mallez S."/>
            <person name="Becker A."/>
            <person name="Gohl D.M."/>
            <person name="Silverstein K.A.T."/>
            <person name="Koren S."/>
            <person name="Bechman K.B."/>
            <person name="Herman A."/>
            <person name="Abrahante J.E."/>
            <person name="Garbe J."/>
        </authorList>
    </citation>
    <scope>NUCLEOTIDE SEQUENCE</scope>
    <source>
        <strain evidence="1">Duluth1</strain>
        <tissue evidence="1">Whole animal</tissue>
    </source>
</reference>
<name>A0A9D4QQF9_DREPO</name>
<dbReference type="Proteomes" id="UP000828390">
    <property type="component" value="Unassembled WGS sequence"/>
</dbReference>
<sequence length="166" mass="19180">MTSEPTFSSLRTLGPLDILERLYQFDRQSEFQPRAHLYILTDECHLSAPLSHVMADLSHTCLTTYFYPHASAVNVSWTRRQLLKDALLRSAMQDSEFCIVDRLDNTMRMRSSLQFDDVDAVLFLSNDARRFLHVHSESFVDTLAVILQTTSRRVLKMPIELKPDCV</sequence>
<organism evidence="1 2">
    <name type="scientific">Dreissena polymorpha</name>
    <name type="common">Zebra mussel</name>
    <name type="synonym">Mytilus polymorpha</name>
    <dbReference type="NCBI Taxonomy" id="45954"/>
    <lineage>
        <taxon>Eukaryota</taxon>
        <taxon>Metazoa</taxon>
        <taxon>Spiralia</taxon>
        <taxon>Lophotrochozoa</taxon>
        <taxon>Mollusca</taxon>
        <taxon>Bivalvia</taxon>
        <taxon>Autobranchia</taxon>
        <taxon>Heteroconchia</taxon>
        <taxon>Euheterodonta</taxon>
        <taxon>Imparidentia</taxon>
        <taxon>Neoheterodontei</taxon>
        <taxon>Myida</taxon>
        <taxon>Dreissenoidea</taxon>
        <taxon>Dreissenidae</taxon>
        <taxon>Dreissena</taxon>
    </lineage>
</organism>
<accession>A0A9D4QQF9</accession>